<organism evidence="1 2">
    <name type="scientific">Trichomalopsis sarcophagae</name>
    <dbReference type="NCBI Taxonomy" id="543379"/>
    <lineage>
        <taxon>Eukaryota</taxon>
        <taxon>Metazoa</taxon>
        <taxon>Ecdysozoa</taxon>
        <taxon>Arthropoda</taxon>
        <taxon>Hexapoda</taxon>
        <taxon>Insecta</taxon>
        <taxon>Pterygota</taxon>
        <taxon>Neoptera</taxon>
        <taxon>Endopterygota</taxon>
        <taxon>Hymenoptera</taxon>
        <taxon>Apocrita</taxon>
        <taxon>Proctotrupomorpha</taxon>
        <taxon>Chalcidoidea</taxon>
        <taxon>Pteromalidae</taxon>
        <taxon>Pteromalinae</taxon>
        <taxon>Trichomalopsis</taxon>
    </lineage>
</organism>
<keyword evidence="2" id="KW-1185">Reference proteome</keyword>
<dbReference type="AlphaFoldDB" id="A0A232EJ52"/>
<name>A0A232EJ52_9HYME</name>
<protein>
    <submittedName>
        <fullName evidence="1">Uncharacterized protein</fullName>
    </submittedName>
</protein>
<comment type="caution">
    <text evidence="1">The sequence shown here is derived from an EMBL/GenBank/DDBJ whole genome shotgun (WGS) entry which is preliminary data.</text>
</comment>
<proteinExistence type="predicted"/>
<gene>
    <name evidence="1" type="ORF">TSAR_008191</name>
</gene>
<dbReference type="Proteomes" id="UP000215335">
    <property type="component" value="Unassembled WGS sequence"/>
</dbReference>
<dbReference type="EMBL" id="NNAY01004122">
    <property type="protein sequence ID" value="OXU18338.1"/>
    <property type="molecule type" value="Genomic_DNA"/>
</dbReference>
<accession>A0A232EJ52</accession>
<evidence type="ECO:0000313" key="2">
    <source>
        <dbReference type="Proteomes" id="UP000215335"/>
    </source>
</evidence>
<sequence>MDVEEVNYSLDEDFGELTDKDKTVELVGYVCFDLFKFPYGVTSQDRVLNTQANLKMDVEEVNYSLDEDFGELTDKDKTVELVGYVCFVEAPTKVKGYDLFKFGLTNG</sequence>
<reference evidence="1 2" key="1">
    <citation type="journal article" date="2017" name="Curr. Biol.">
        <title>The Evolution of Venom by Co-option of Single-Copy Genes.</title>
        <authorList>
            <person name="Martinson E.O."/>
            <person name="Mrinalini"/>
            <person name="Kelkar Y.D."/>
            <person name="Chang C.H."/>
            <person name="Werren J.H."/>
        </authorList>
    </citation>
    <scope>NUCLEOTIDE SEQUENCE [LARGE SCALE GENOMIC DNA]</scope>
    <source>
        <strain evidence="1 2">Alberta</strain>
        <tissue evidence="1">Whole body</tissue>
    </source>
</reference>
<evidence type="ECO:0000313" key="1">
    <source>
        <dbReference type="EMBL" id="OXU18338.1"/>
    </source>
</evidence>